<name>A0A094JG15_9GAMM</name>
<keyword evidence="2" id="KW-1185">Reference proteome</keyword>
<reference evidence="1 2" key="1">
    <citation type="submission" date="2014-06" db="EMBL/GenBank/DDBJ databases">
        <title>Shewanella sp. YQH10.</title>
        <authorList>
            <person name="Liu Y."/>
            <person name="Zeng R."/>
        </authorList>
    </citation>
    <scope>NUCLEOTIDE SEQUENCE [LARGE SCALE GENOMIC DNA]</scope>
    <source>
        <strain evidence="1 2">YQH10</strain>
    </source>
</reference>
<dbReference type="RefSeq" id="WP_037440987.1">
    <property type="nucleotide sequence ID" value="NZ_JPEO01000003.1"/>
</dbReference>
<gene>
    <name evidence="1" type="ORF">HR45_06695</name>
</gene>
<dbReference type="AlphaFoldDB" id="A0A094JG15"/>
<evidence type="ECO:0008006" key="3">
    <source>
        <dbReference type="Google" id="ProtNLM"/>
    </source>
</evidence>
<dbReference type="Proteomes" id="UP000029264">
    <property type="component" value="Unassembled WGS sequence"/>
</dbReference>
<organism evidence="1 2">
    <name type="scientific">Shewanella mangrovi</name>
    <dbReference type="NCBI Taxonomy" id="1515746"/>
    <lineage>
        <taxon>Bacteria</taxon>
        <taxon>Pseudomonadati</taxon>
        <taxon>Pseudomonadota</taxon>
        <taxon>Gammaproteobacteria</taxon>
        <taxon>Alteromonadales</taxon>
        <taxon>Shewanellaceae</taxon>
        <taxon>Shewanella</taxon>
    </lineage>
</organism>
<dbReference type="EMBL" id="JPEO01000003">
    <property type="protein sequence ID" value="KFZ38182.1"/>
    <property type="molecule type" value="Genomic_DNA"/>
</dbReference>
<accession>A0A094JG15</accession>
<comment type="caution">
    <text evidence="1">The sequence shown here is derived from an EMBL/GenBank/DDBJ whole genome shotgun (WGS) entry which is preliminary data.</text>
</comment>
<proteinExistence type="predicted"/>
<evidence type="ECO:0000313" key="2">
    <source>
        <dbReference type="Proteomes" id="UP000029264"/>
    </source>
</evidence>
<sequence length="141" mass="16525">MSSRQQNLRLYKRHPLSRELTPEEQQHDGIAVKLYWPAILEWFGCNAIMKDVGLGGSGLLVPLEKKVPSHIIIEVDETVRLKGKVVHRRQISEKLFFLGIDWRREPDSKRRRMLKQVAMLHPQLKSRRKKRNQAAQEESLP</sequence>
<dbReference type="STRING" id="1515746.HR45_06695"/>
<protein>
    <recommendedName>
        <fullName evidence="3">PilZ domain-containing protein</fullName>
    </recommendedName>
</protein>
<dbReference type="eggNOG" id="ENOG502ZFS1">
    <property type="taxonomic scope" value="Bacteria"/>
</dbReference>
<dbReference type="OrthoDB" id="6266601at2"/>
<evidence type="ECO:0000313" key="1">
    <source>
        <dbReference type="EMBL" id="KFZ38182.1"/>
    </source>
</evidence>